<accession>A0A8H3IRB8</accession>
<feature type="compositionally biased region" description="Polar residues" evidence="17">
    <location>
        <begin position="2099"/>
        <end position="2119"/>
    </location>
</feature>
<keyword evidence="14" id="KW-0407">Ion channel</keyword>
<evidence type="ECO:0000256" key="4">
    <source>
        <dbReference type="ARBA" id="ARBA00022553"/>
    </source>
</evidence>
<dbReference type="GO" id="GO:0005891">
    <property type="term" value="C:voltage-gated calcium channel complex"/>
    <property type="evidence" value="ECO:0007669"/>
    <property type="project" value="TreeGrafter"/>
</dbReference>
<dbReference type="Proteomes" id="UP000664169">
    <property type="component" value="Unassembled WGS sequence"/>
</dbReference>
<feature type="compositionally biased region" description="Polar residues" evidence="17">
    <location>
        <begin position="2016"/>
        <end position="2036"/>
    </location>
</feature>
<protein>
    <recommendedName>
        <fullName evidence="16">Calcium-channel protein CCH1</fullName>
    </recommendedName>
</protein>
<evidence type="ECO:0000259" key="19">
    <source>
        <dbReference type="PROSITE" id="PS50222"/>
    </source>
</evidence>
<keyword evidence="21" id="KW-1185">Reference proteome</keyword>
<feature type="transmembrane region" description="Helical" evidence="18">
    <location>
        <begin position="770"/>
        <end position="792"/>
    </location>
</feature>
<feature type="transmembrane region" description="Helical" evidence="18">
    <location>
        <begin position="1268"/>
        <end position="1288"/>
    </location>
</feature>
<dbReference type="Gene3D" id="1.10.238.10">
    <property type="entry name" value="EF-hand"/>
    <property type="match status" value="1"/>
</dbReference>
<feature type="region of interest" description="Disordered" evidence="17">
    <location>
        <begin position="2155"/>
        <end position="2174"/>
    </location>
</feature>
<feature type="transmembrane region" description="Helical" evidence="18">
    <location>
        <begin position="1335"/>
        <end position="1357"/>
    </location>
</feature>
<feature type="transmembrane region" description="Helical" evidence="18">
    <location>
        <begin position="890"/>
        <end position="911"/>
    </location>
</feature>
<dbReference type="Gene3D" id="1.10.287.70">
    <property type="match status" value="4"/>
</dbReference>
<dbReference type="InterPro" id="IPR002048">
    <property type="entry name" value="EF_hand_dom"/>
</dbReference>
<keyword evidence="3" id="KW-1003">Cell membrane</keyword>
<organism evidence="20 21">
    <name type="scientific">Gomphillus americanus</name>
    <dbReference type="NCBI Taxonomy" id="1940652"/>
    <lineage>
        <taxon>Eukaryota</taxon>
        <taxon>Fungi</taxon>
        <taxon>Dikarya</taxon>
        <taxon>Ascomycota</taxon>
        <taxon>Pezizomycotina</taxon>
        <taxon>Lecanoromycetes</taxon>
        <taxon>OSLEUM clade</taxon>
        <taxon>Ostropomycetidae</taxon>
        <taxon>Ostropales</taxon>
        <taxon>Graphidaceae</taxon>
        <taxon>Gomphilloideae</taxon>
        <taxon>Gomphillus</taxon>
    </lineage>
</organism>
<evidence type="ECO:0000256" key="7">
    <source>
        <dbReference type="ARBA" id="ARBA00022692"/>
    </source>
</evidence>
<dbReference type="SUPFAM" id="SSF47473">
    <property type="entry name" value="EF-hand"/>
    <property type="match status" value="1"/>
</dbReference>
<dbReference type="InterPro" id="IPR005821">
    <property type="entry name" value="Ion_trans_dom"/>
</dbReference>
<feature type="compositionally biased region" description="Low complexity" evidence="17">
    <location>
        <begin position="40"/>
        <end position="52"/>
    </location>
</feature>
<evidence type="ECO:0000256" key="15">
    <source>
        <dbReference type="ARBA" id="ARBA00061395"/>
    </source>
</evidence>
<keyword evidence="11" id="KW-0406">Ion transport</keyword>
<dbReference type="InterPro" id="IPR027359">
    <property type="entry name" value="Volt_channel_dom_sf"/>
</dbReference>
<evidence type="ECO:0000256" key="16">
    <source>
        <dbReference type="ARBA" id="ARBA00067459"/>
    </source>
</evidence>
<keyword evidence="9" id="KW-0851">Voltage-gated channel</keyword>
<feature type="transmembrane region" description="Helical" evidence="18">
    <location>
        <begin position="1650"/>
        <end position="1675"/>
    </location>
</feature>
<dbReference type="SUPFAM" id="SSF81324">
    <property type="entry name" value="Voltage-gated potassium channels"/>
    <property type="match status" value="4"/>
</dbReference>
<evidence type="ECO:0000313" key="20">
    <source>
        <dbReference type="EMBL" id="CAF9930475.1"/>
    </source>
</evidence>
<reference evidence="20" key="1">
    <citation type="submission" date="2021-03" db="EMBL/GenBank/DDBJ databases">
        <authorList>
            <person name="Tagirdzhanova G."/>
        </authorList>
    </citation>
    <scope>NUCLEOTIDE SEQUENCE</scope>
</reference>
<proteinExistence type="inferred from homology"/>
<evidence type="ECO:0000256" key="18">
    <source>
        <dbReference type="SAM" id="Phobius"/>
    </source>
</evidence>
<feature type="transmembrane region" description="Helical" evidence="18">
    <location>
        <begin position="1530"/>
        <end position="1550"/>
    </location>
</feature>
<keyword evidence="4" id="KW-0597">Phosphoprotein</keyword>
<keyword evidence="6" id="KW-0107">Calcium channel</keyword>
<evidence type="ECO:0000256" key="10">
    <source>
        <dbReference type="ARBA" id="ARBA00022989"/>
    </source>
</evidence>
<feature type="transmembrane region" description="Helical" evidence="18">
    <location>
        <begin position="339"/>
        <end position="364"/>
    </location>
</feature>
<sequence>MPLEDHDLRNSPTSQSIPLQPLSRPPDTIRNGESRERSESLSGSRTRSLLGTNRRTFSGRIKTHGRYEGVRTGTSTDADSWVPHITTPRTPHFDDPSSPINPQGFAEAMGGLEFPISPIASPGGDPLKPILEDASPYTAGIDSVGGEDYFANTNDDRTPLTDPKYRQPISGSRLADAERQRRDSHRKSQSYSRSMLGEDLITSGRNLARSSMNRMPGLTIPTMPRSLSTTPSSLDSARSMLRRMSQRVVNISYEPDPMEPVPPIPRKPVPTENSFSLPIRTEYLHEDYTETPPRLEKAPPLGREGQPQYKWQQSTNPLRGRSLGIFGPDDKFRLWLCEILVHPLIEPIILILIIIQTIFLALQAAPTMPYNGQQRGWGAHYTDLVFLVIFSIYTLEIGAKIIVSGFVKNATEFSTLQPGVTVWQAISKSIKGIFASERSDISRKAQVGFGDHQTSIVRTFQSFGDHAEVRGHGRQAQRIRLARRAFLRHSFNRIDLLAVLSFWISLALTFTGIKYNRHFFLFQMLSCLRILRLLNLTNGTSIILRSLKKAAPLLINVSFFVAFFWLLFAILGVQSFKSSFRRSCVYFGDSLLNGSVTPAMVPTAYAQNLAPGNIQFCGGHLNANTSEPEPYLMVDLAKSGAGAAKGFLCPAKSLCIENVNPYNATISFDHIFQSLELVFVVMSSNTFSDILYYTTNSDSLAGALFFALSFFVLSLWLVNLLVAVITSSFQVIREESKTSAFTTDDQILTVEEEKDDVRRKRTTLKRFYDMTYWFWILLIVISLIGPSTASIYSSQQQLDTIQTIEVVVTLLLLVEILLRFTADWRNFYRSPRNWVDLAIAIITSIIQLPPIRSSGRPYAWLTFFQIVRVYRVVLAVPLTRDLIMIVLRNVSGLLNLIIFVFLVCFLAAIFASQLFRGAIPQTDADNNVIRITFSNIWNSFTGMYQIFSSENWTAVMYAATTNDAEYTTSWIDAMFFIIWFAFANFIILNMFIAVIQENFDMNEDDKRLHQVKAFLQQKELTGSSHGSLSLANIFKLGREQTRHRDPIDYGPATIEMFKDTVVIEFLEEQMEIMEERDGGIDGQASRQVQPGLWSALWTKIVHTVFGADPNPFYTSLMFSRPYDQLDPRAMAKEIATAAEERKQAQRTYLQRHPNYNKALFLLKPNHPLRTFCQKLVGPGRGTRRIEGIDPVKPYWYTFSVFIYVVIVTMVVLACVTTPLYQRDYFIYYGGASNHNWFVWTDMAFAVVFTIEALIKIMADGLLFTPNAYYRGFWGFIDAVVLITLWISVATSLANLGQISRGVGAVKALRALRLLNISDSARTIFHSVIIQEGWKLLSAAFVSLSLLIPFAIYGLNLFRGQFLTCNDSGSDITSLMDCAGEYGSTPFNQDWPVWAPRQVANPYFNFDDFGSALFILFQIVSQEGWVDVMWAAMSATGIGNQPQWYASQGNAVFFIIFNLLGAVFVLTLFISVFMRNYTEQTGVAFLTAEQRSWLELRKLLLQISPSKRPTVTNSKIKKWCYRIAVSKHGGWARFITLVLVLHLVLLVLEWYPEPQWWEVLRDAIFLVFTLIYIANIAIRVFGLSWKRFRRNSWDLYSLLAVSGSLITTLVDLAMSGDPQPAVRQLHKYFLVAVTLLLIPRNNQLDQLFKTAAASLSTIGSLLLTWVVLYLVFAIAMTQTLGLTRFSSQETANLNLRTVPKALILLFRMSCGEGWNQIMEDFANVFPPYCNANDSFFENDCGSGAWAKFLFVAWNLISMYIFVSLFVSLIFESFSYVYQQSSGLQAVSREEIRRFKQAWATFDPDGTGFISKEAFPRLLGELSGIFEMRVYDGEHSVGQILETCRVDARPGEETPGVMYGVDIGALNMRLRTINVPQIRRRRQMLNVFSQEVLVSADPDRGVSFSSCLMILAHYKVISDAKALRLEEFLRRRYRLQRVEEEVRRRIVIGFFDTLFWSRQFRRRHDARSRGRMVDIPQFAVPEIFIDDGDAPNYDPAPGTEEIGGPRTPLSPRSPGFSLDTSFGRTGSRQSIATGTSPASPAGFHDRSFSFGTSPPRSLRSSPSVRPSRPSHELEVPEFPLDGWHSRSSSEQPREESRSSQIPNLRVNTTGISTQESDPQSTTRHRRQQNSQPNSQFSALDAFDSSAWGESIKRSFTIGRRGARARRRLDNMPRMDE</sequence>
<dbReference type="GO" id="GO:0098703">
    <property type="term" value="P:calcium ion import across plasma membrane"/>
    <property type="evidence" value="ECO:0007669"/>
    <property type="project" value="TreeGrafter"/>
</dbReference>
<evidence type="ECO:0000256" key="17">
    <source>
        <dbReference type="SAM" id="MobiDB-lite"/>
    </source>
</evidence>
<dbReference type="FunFam" id="1.10.287.70:FF:000118">
    <property type="entry name" value="Calcium channel subunit Cch1"/>
    <property type="match status" value="1"/>
</dbReference>
<feature type="compositionally biased region" description="Basic and acidic residues" evidence="17">
    <location>
        <begin position="154"/>
        <end position="165"/>
    </location>
</feature>
<feature type="region of interest" description="Disordered" evidence="17">
    <location>
        <begin position="214"/>
        <end position="233"/>
    </location>
</feature>
<dbReference type="GO" id="GO:0005509">
    <property type="term" value="F:calcium ion binding"/>
    <property type="evidence" value="ECO:0007669"/>
    <property type="project" value="InterPro"/>
</dbReference>
<feature type="transmembrane region" description="Helical" evidence="18">
    <location>
        <begin position="1451"/>
        <end position="1472"/>
    </location>
</feature>
<feature type="compositionally biased region" description="Polar residues" evidence="17">
    <location>
        <begin position="2126"/>
        <end position="2135"/>
    </location>
</feature>
<dbReference type="InterPro" id="IPR011992">
    <property type="entry name" value="EF-hand-dom_pair"/>
</dbReference>
<keyword evidence="13" id="KW-0325">Glycoprotein</keyword>
<dbReference type="InterPro" id="IPR050599">
    <property type="entry name" value="VDCC_alpha-1_subunit"/>
</dbReference>
<keyword evidence="10 18" id="KW-1133">Transmembrane helix</keyword>
<dbReference type="Gene3D" id="1.20.120.350">
    <property type="entry name" value="Voltage-gated potassium channels. Chain C"/>
    <property type="match status" value="4"/>
</dbReference>
<evidence type="ECO:0000256" key="2">
    <source>
        <dbReference type="ARBA" id="ARBA00022448"/>
    </source>
</evidence>
<evidence type="ECO:0000256" key="11">
    <source>
        <dbReference type="ARBA" id="ARBA00023065"/>
    </source>
</evidence>
<comment type="subcellular location">
    <subcellularLocation>
        <location evidence="1">Cell membrane</location>
        <topology evidence="1">Multi-pass membrane protein</topology>
    </subcellularLocation>
</comment>
<keyword evidence="7 18" id="KW-0812">Transmembrane</keyword>
<dbReference type="FunFam" id="1.10.287.70:FF:000093">
    <property type="entry name" value="Calcium channel subunit Cch1"/>
    <property type="match status" value="1"/>
</dbReference>
<evidence type="ECO:0000256" key="8">
    <source>
        <dbReference type="ARBA" id="ARBA00022837"/>
    </source>
</evidence>
<keyword evidence="5" id="KW-0109">Calcium transport</keyword>
<feature type="transmembrane region" description="Helical" evidence="18">
    <location>
        <begin position="1236"/>
        <end position="1256"/>
    </location>
</feature>
<name>A0A8H3IRB8_9LECA</name>
<dbReference type="PANTHER" id="PTHR45628:SF7">
    <property type="entry name" value="VOLTAGE-DEPENDENT CALCIUM CHANNEL TYPE A SUBUNIT ALPHA-1"/>
    <property type="match status" value="1"/>
</dbReference>
<evidence type="ECO:0000256" key="5">
    <source>
        <dbReference type="ARBA" id="ARBA00022568"/>
    </source>
</evidence>
<dbReference type="EMBL" id="CAJPDQ010000035">
    <property type="protein sequence ID" value="CAF9930475.1"/>
    <property type="molecule type" value="Genomic_DNA"/>
</dbReference>
<feature type="transmembrane region" description="Helical" evidence="18">
    <location>
        <begin position="1562"/>
        <end position="1582"/>
    </location>
</feature>
<keyword evidence="8" id="KW-0106">Calcium</keyword>
<evidence type="ECO:0000256" key="6">
    <source>
        <dbReference type="ARBA" id="ARBA00022673"/>
    </source>
</evidence>
<evidence type="ECO:0000256" key="3">
    <source>
        <dbReference type="ARBA" id="ARBA00022475"/>
    </source>
</evidence>
<feature type="transmembrane region" description="Helical" evidence="18">
    <location>
        <begin position="1594"/>
        <end position="1614"/>
    </location>
</feature>
<dbReference type="PANTHER" id="PTHR45628">
    <property type="entry name" value="VOLTAGE-DEPENDENT CALCIUM CHANNEL TYPE A SUBUNIT ALPHA-1"/>
    <property type="match status" value="1"/>
</dbReference>
<feature type="region of interest" description="Disordered" evidence="17">
    <location>
        <begin position="290"/>
        <end position="311"/>
    </location>
</feature>
<keyword evidence="2" id="KW-0813">Transport</keyword>
<feature type="compositionally biased region" description="Low complexity" evidence="17">
    <location>
        <begin position="2051"/>
        <end position="2065"/>
    </location>
</feature>
<evidence type="ECO:0000256" key="9">
    <source>
        <dbReference type="ARBA" id="ARBA00022882"/>
    </source>
</evidence>
<evidence type="ECO:0000256" key="1">
    <source>
        <dbReference type="ARBA" id="ARBA00004651"/>
    </source>
</evidence>
<feature type="region of interest" description="Disordered" evidence="17">
    <location>
        <begin position="1"/>
        <end position="56"/>
    </location>
</feature>
<feature type="transmembrane region" description="Helical" evidence="18">
    <location>
        <begin position="550"/>
        <end position="573"/>
    </location>
</feature>
<evidence type="ECO:0000256" key="14">
    <source>
        <dbReference type="ARBA" id="ARBA00023303"/>
    </source>
</evidence>
<feature type="transmembrane region" description="Helical" evidence="18">
    <location>
        <begin position="1411"/>
        <end position="1431"/>
    </location>
</feature>
<comment type="caution">
    <text evidence="20">The sequence shown here is derived from an EMBL/GenBank/DDBJ whole genome shotgun (WGS) entry which is preliminary data.</text>
</comment>
<dbReference type="OrthoDB" id="416585at2759"/>
<evidence type="ECO:0000256" key="13">
    <source>
        <dbReference type="ARBA" id="ARBA00023180"/>
    </source>
</evidence>
<feature type="compositionally biased region" description="Basic and acidic residues" evidence="17">
    <location>
        <begin position="30"/>
        <end position="39"/>
    </location>
</feature>
<feature type="transmembrane region" description="Helical" evidence="18">
    <location>
        <begin position="973"/>
        <end position="995"/>
    </location>
</feature>
<feature type="region of interest" description="Disordered" evidence="17">
    <location>
        <begin position="1987"/>
        <end position="2137"/>
    </location>
</feature>
<evidence type="ECO:0000256" key="12">
    <source>
        <dbReference type="ARBA" id="ARBA00023136"/>
    </source>
</evidence>
<dbReference type="FunFam" id="1.20.120.350:FF:000098">
    <property type="entry name" value="Calcium channel subunit Cch1"/>
    <property type="match status" value="1"/>
</dbReference>
<dbReference type="GO" id="GO:0008331">
    <property type="term" value="F:high voltage-gated calcium channel activity"/>
    <property type="evidence" value="ECO:0007669"/>
    <property type="project" value="TreeGrafter"/>
</dbReference>
<comment type="similarity">
    <text evidence="15">Belongs to the calcium channel alpha-1 subunit (TC 1.A.1.11) family.</text>
</comment>
<feature type="transmembrane region" description="Helical" evidence="18">
    <location>
        <begin position="1747"/>
        <end position="1769"/>
    </location>
</feature>
<keyword evidence="12 18" id="KW-0472">Membrane</keyword>
<feature type="transmembrane region" description="Helical" evidence="18">
    <location>
        <begin position="700"/>
        <end position="725"/>
    </location>
</feature>
<feature type="region of interest" description="Disordered" evidence="17">
    <location>
        <begin position="148"/>
        <end position="199"/>
    </location>
</feature>
<feature type="transmembrane region" description="Helical" evidence="18">
    <location>
        <begin position="494"/>
        <end position="513"/>
    </location>
</feature>
<feature type="domain" description="EF-hand" evidence="19">
    <location>
        <begin position="1788"/>
        <end position="1823"/>
    </location>
</feature>
<dbReference type="Pfam" id="PF00520">
    <property type="entry name" value="Ion_trans"/>
    <property type="match status" value="4"/>
</dbReference>
<dbReference type="PROSITE" id="PS50222">
    <property type="entry name" value="EF_HAND_2"/>
    <property type="match status" value="1"/>
</dbReference>
<feature type="compositionally biased region" description="Basic and acidic residues" evidence="17">
    <location>
        <begin position="2165"/>
        <end position="2174"/>
    </location>
</feature>
<gene>
    <name evidence="20" type="ORF">GOMPHAMPRED_005667</name>
</gene>
<feature type="transmembrane region" description="Helical" evidence="18">
    <location>
        <begin position="384"/>
        <end position="407"/>
    </location>
</feature>
<evidence type="ECO:0000313" key="21">
    <source>
        <dbReference type="Proteomes" id="UP000664169"/>
    </source>
</evidence>
<feature type="transmembrane region" description="Helical" evidence="18">
    <location>
        <begin position="1194"/>
        <end position="1220"/>
    </location>
</feature>
<feature type="transmembrane region" description="Helical" evidence="18">
    <location>
        <begin position="804"/>
        <end position="822"/>
    </location>
</feature>